<comment type="subunit">
    <text evidence="14">F-type ATPases have 2 components, CF(1) - the catalytic core - and CF(0) - the membrane proton channel. CF(1) has five subunits: alpha(3), beta(3), gamma(1), delta(1), epsilon(1). CF(0) has four main subunits: a(1), b(1), b'(1) and c(9-12).</text>
</comment>
<evidence type="ECO:0000256" key="8">
    <source>
        <dbReference type="ARBA" id="ARBA00022840"/>
    </source>
</evidence>
<dbReference type="PANTHER" id="PTHR48082:SF2">
    <property type="entry name" value="ATP SYNTHASE SUBUNIT ALPHA, MITOCHONDRIAL"/>
    <property type="match status" value="1"/>
</dbReference>
<dbReference type="GO" id="GO:0046933">
    <property type="term" value="F:proton-transporting ATP synthase activity, rotational mechanism"/>
    <property type="evidence" value="ECO:0007669"/>
    <property type="project" value="UniProtKB-UniRule"/>
</dbReference>
<dbReference type="RefSeq" id="WP_086077090.1">
    <property type="nucleotide sequence ID" value="NZ_CP021111.1"/>
</dbReference>
<evidence type="ECO:0000256" key="10">
    <source>
        <dbReference type="ARBA" id="ARBA00023065"/>
    </source>
</evidence>
<dbReference type="SUPFAM" id="SSF50615">
    <property type="entry name" value="N-terminal domain of alpha and beta subunits of F1 ATP synthase"/>
    <property type="match status" value="1"/>
</dbReference>
<evidence type="ECO:0000256" key="7">
    <source>
        <dbReference type="ARBA" id="ARBA00022781"/>
    </source>
</evidence>
<dbReference type="KEGG" id="bgm:CAL15_01945"/>
<evidence type="ECO:0000256" key="6">
    <source>
        <dbReference type="ARBA" id="ARBA00022741"/>
    </source>
</evidence>
<dbReference type="Pfam" id="PF00306">
    <property type="entry name" value="ATP-synt_ab_C"/>
    <property type="match status" value="1"/>
</dbReference>
<comment type="function">
    <text evidence="1 15">Produces ATP from ADP in the presence of a proton gradient across the membrane. The alpha chain is a regulatory subunit.</text>
</comment>
<dbReference type="InterPro" id="IPR000793">
    <property type="entry name" value="ATP_synth_asu_C"/>
</dbReference>
<keyword evidence="5 15" id="KW-1003">Cell membrane</keyword>
<dbReference type="PROSITE" id="PS00152">
    <property type="entry name" value="ATPASE_ALPHA_BETA"/>
    <property type="match status" value="1"/>
</dbReference>
<dbReference type="SUPFAM" id="SSF52540">
    <property type="entry name" value="P-loop containing nucleoside triphosphate hydrolases"/>
    <property type="match status" value="1"/>
</dbReference>
<dbReference type="InterPro" id="IPR023366">
    <property type="entry name" value="ATP_synth_asu-like_sf"/>
</dbReference>
<dbReference type="CDD" id="cd18116">
    <property type="entry name" value="ATP-synt_F1_alpha_N"/>
    <property type="match status" value="1"/>
</dbReference>
<keyword evidence="11 15" id="KW-0472">Membrane</keyword>
<evidence type="ECO:0000256" key="2">
    <source>
        <dbReference type="ARBA" id="ARBA00004170"/>
    </source>
</evidence>
<dbReference type="Pfam" id="PF00006">
    <property type="entry name" value="ATP-synt_ab"/>
    <property type="match status" value="1"/>
</dbReference>
<evidence type="ECO:0000256" key="3">
    <source>
        <dbReference type="ARBA" id="ARBA00008936"/>
    </source>
</evidence>
<dbReference type="Gene3D" id="2.40.30.20">
    <property type="match status" value="1"/>
</dbReference>
<dbReference type="InterPro" id="IPR038376">
    <property type="entry name" value="ATP_synth_asu_C_sf"/>
</dbReference>
<dbReference type="NCBIfam" id="TIGR00962">
    <property type="entry name" value="atpA"/>
    <property type="match status" value="1"/>
</dbReference>
<dbReference type="FunFam" id="1.20.150.20:FF:000001">
    <property type="entry name" value="ATP synthase subunit alpha"/>
    <property type="match status" value="1"/>
</dbReference>
<keyword evidence="9 15" id="KW-1278">Translocase</keyword>
<protein>
    <recommendedName>
        <fullName evidence="15">ATP synthase subunit alpha</fullName>
        <ecNumber evidence="15">7.1.2.2</ecNumber>
    </recommendedName>
    <alternativeName>
        <fullName evidence="15">ATP synthase F1 sector subunit alpha</fullName>
    </alternativeName>
    <alternativeName>
        <fullName evidence="15">F-ATPase subunit alpha</fullName>
    </alternativeName>
</protein>
<evidence type="ECO:0000256" key="15">
    <source>
        <dbReference type="HAMAP-Rule" id="MF_01346"/>
    </source>
</evidence>
<feature type="domain" description="ATPase F1/V1/A1 complex alpha/beta subunit N-terminal" evidence="18">
    <location>
        <begin position="25"/>
        <end position="92"/>
    </location>
</feature>
<gene>
    <name evidence="15" type="primary">atpA</name>
    <name evidence="19" type="ORF">CAL15_01945</name>
</gene>
<dbReference type="STRING" id="463040.CAL15_01945"/>
<organism evidence="19 20">
    <name type="scientific">Bordetella genomosp. 13</name>
    <dbReference type="NCBI Taxonomy" id="463040"/>
    <lineage>
        <taxon>Bacteria</taxon>
        <taxon>Pseudomonadati</taxon>
        <taxon>Pseudomonadota</taxon>
        <taxon>Betaproteobacteria</taxon>
        <taxon>Burkholderiales</taxon>
        <taxon>Alcaligenaceae</taxon>
        <taxon>Bordetella</taxon>
    </lineage>
</organism>
<dbReference type="InterPro" id="IPR000194">
    <property type="entry name" value="ATPase_F1/V1/A1_a/bsu_nucl-bd"/>
</dbReference>
<dbReference type="Gene3D" id="3.40.50.300">
    <property type="entry name" value="P-loop containing nucleotide triphosphate hydrolases"/>
    <property type="match status" value="1"/>
</dbReference>
<dbReference type="Gene3D" id="1.20.150.20">
    <property type="entry name" value="ATP synthase alpha/beta chain, C-terminal domain"/>
    <property type="match status" value="1"/>
</dbReference>
<evidence type="ECO:0000256" key="1">
    <source>
        <dbReference type="ARBA" id="ARBA00003784"/>
    </source>
</evidence>
<evidence type="ECO:0000259" key="16">
    <source>
        <dbReference type="Pfam" id="PF00006"/>
    </source>
</evidence>
<dbReference type="InterPro" id="IPR005294">
    <property type="entry name" value="ATP_synth_F1_asu"/>
</dbReference>
<evidence type="ECO:0000259" key="17">
    <source>
        <dbReference type="Pfam" id="PF00306"/>
    </source>
</evidence>
<keyword evidence="7 15" id="KW-0375">Hydrogen ion transport</keyword>
<reference evidence="19 20" key="1">
    <citation type="submission" date="2017-05" db="EMBL/GenBank/DDBJ databases">
        <title>Complete and WGS of Bordetella genogroups.</title>
        <authorList>
            <person name="Spilker T."/>
            <person name="LiPuma J."/>
        </authorList>
    </citation>
    <scope>NUCLEOTIDE SEQUENCE [LARGE SCALE GENOMIC DNA]</scope>
    <source>
        <strain evidence="19 20">AU7206</strain>
    </source>
</reference>
<keyword evidence="8 15" id="KW-0067">ATP-binding</keyword>
<dbReference type="OrthoDB" id="9803053at2"/>
<feature type="domain" description="ATPase F1/V1/A1 complex alpha/beta subunit nucleotide-binding" evidence="16">
    <location>
        <begin position="149"/>
        <end position="375"/>
    </location>
</feature>
<comment type="subcellular location">
    <subcellularLocation>
        <location evidence="15">Cell membrane</location>
        <topology evidence="15">Peripheral membrane protein</topology>
    </subcellularLocation>
    <subcellularLocation>
        <location evidence="2">Membrane</location>
        <topology evidence="2">Peripheral membrane protein</topology>
    </subcellularLocation>
</comment>
<dbReference type="InterPro" id="IPR036121">
    <property type="entry name" value="ATPase_F1/V1/A1_a/bsu_N_sf"/>
</dbReference>
<evidence type="ECO:0000256" key="5">
    <source>
        <dbReference type="ARBA" id="ARBA00022475"/>
    </source>
</evidence>
<dbReference type="GO" id="GO:0043531">
    <property type="term" value="F:ADP binding"/>
    <property type="evidence" value="ECO:0007669"/>
    <property type="project" value="TreeGrafter"/>
</dbReference>
<proteinExistence type="inferred from homology"/>
<feature type="domain" description="ATP synthase alpha subunit C-terminal" evidence="17">
    <location>
        <begin position="382"/>
        <end position="507"/>
    </location>
</feature>
<evidence type="ECO:0000256" key="14">
    <source>
        <dbReference type="ARBA" id="ARBA00026013"/>
    </source>
</evidence>
<dbReference type="EMBL" id="CP021111">
    <property type="protein sequence ID" value="ARP93255.1"/>
    <property type="molecule type" value="Genomic_DNA"/>
</dbReference>
<evidence type="ECO:0000256" key="13">
    <source>
        <dbReference type="ARBA" id="ARBA00023310"/>
    </source>
</evidence>
<evidence type="ECO:0000313" key="19">
    <source>
        <dbReference type="EMBL" id="ARP93255.1"/>
    </source>
</evidence>
<dbReference type="PANTHER" id="PTHR48082">
    <property type="entry name" value="ATP SYNTHASE SUBUNIT ALPHA, MITOCHONDRIAL"/>
    <property type="match status" value="1"/>
</dbReference>
<dbReference type="EC" id="7.1.2.2" evidence="15"/>
<dbReference type="Pfam" id="PF02874">
    <property type="entry name" value="ATP-synt_ab_N"/>
    <property type="match status" value="1"/>
</dbReference>
<name>A0A1W6Z7M6_9BORD</name>
<dbReference type="SUPFAM" id="SSF47917">
    <property type="entry name" value="C-terminal domain of alpha and beta subunits of F1 ATP synthase"/>
    <property type="match status" value="1"/>
</dbReference>
<evidence type="ECO:0000256" key="4">
    <source>
        <dbReference type="ARBA" id="ARBA00022448"/>
    </source>
</evidence>
<dbReference type="InterPro" id="IPR033732">
    <property type="entry name" value="ATP_synth_F1_a_nt-bd_dom"/>
</dbReference>
<keyword evidence="10 15" id="KW-0406">Ion transport</keyword>
<dbReference type="Proteomes" id="UP000194161">
    <property type="component" value="Chromosome"/>
</dbReference>
<dbReference type="GO" id="GO:0045259">
    <property type="term" value="C:proton-transporting ATP synthase complex"/>
    <property type="evidence" value="ECO:0007669"/>
    <property type="project" value="UniProtKB-KW"/>
</dbReference>
<dbReference type="FunFam" id="2.40.30.20:FF:000001">
    <property type="entry name" value="ATP synthase subunit alpha"/>
    <property type="match status" value="1"/>
</dbReference>
<keyword evidence="13 15" id="KW-0066">ATP synthesis</keyword>
<dbReference type="GO" id="GO:0005886">
    <property type="term" value="C:plasma membrane"/>
    <property type="evidence" value="ECO:0007669"/>
    <property type="project" value="UniProtKB-SubCell"/>
</dbReference>
<dbReference type="CDD" id="cd18113">
    <property type="entry name" value="ATP-synt_F1_alpha_C"/>
    <property type="match status" value="1"/>
</dbReference>
<dbReference type="InterPro" id="IPR027417">
    <property type="entry name" value="P-loop_NTPase"/>
</dbReference>
<keyword evidence="6 15" id="KW-0547">Nucleotide-binding</keyword>
<comment type="catalytic activity">
    <reaction evidence="15">
        <text>ATP + H2O + 4 H(+)(in) = ADP + phosphate + 5 H(+)(out)</text>
        <dbReference type="Rhea" id="RHEA:57720"/>
        <dbReference type="ChEBI" id="CHEBI:15377"/>
        <dbReference type="ChEBI" id="CHEBI:15378"/>
        <dbReference type="ChEBI" id="CHEBI:30616"/>
        <dbReference type="ChEBI" id="CHEBI:43474"/>
        <dbReference type="ChEBI" id="CHEBI:456216"/>
        <dbReference type="EC" id="7.1.2.2"/>
    </reaction>
</comment>
<evidence type="ECO:0000256" key="12">
    <source>
        <dbReference type="ARBA" id="ARBA00023196"/>
    </source>
</evidence>
<dbReference type="FunFam" id="3.40.50.300:FF:000002">
    <property type="entry name" value="ATP synthase subunit alpha"/>
    <property type="match status" value="1"/>
</dbReference>
<evidence type="ECO:0000259" key="18">
    <source>
        <dbReference type="Pfam" id="PF02874"/>
    </source>
</evidence>
<accession>A0A1W6Z7M6</accession>
<feature type="site" description="Required for activity" evidence="15">
    <location>
        <position position="373"/>
    </location>
</feature>
<keyword evidence="4 15" id="KW-0813">Transport</keyword>
<dbReference type="NCBIfam" id="NF009884">
    <property type="entry name" value="PRK13343.1"/>
    <property type="match status" value="1"/>
</dbReference>
<comment type="similarity">
    <text evidence="3 15">Belongs to the ATPase alpha/beta chains family.</text>
</comment>
<dbReference type="CDD" id="cd01132">
    <property type="entry name" value="F1-ATPase_alpha_CD"/>
    <property type="match status" value="1"/>
</dbReference>
<evidence type="ECO:0000313" key="20">
    <source>
        <dbReference type="Proteomes" id="UP000194161"/>
    </source>
</evidence>
<evidence type="ECO:0000256" key="11">
    <source>
        <dbReference type="ARBA" id="ARBA00023136"/>
    </source>
</evidence>
<keyword evidence="12 15" id="KW-0139">CF(1)</keyword>
<feature type="binding site" evidence="15">
    <location>
        <begin position="169"/>
        <end position="176"/>
    </location>
    <ligand>
        <name>ATP</name>
        <dbReference type="ChEBI" id="CHEBI:30616"/>
    </ligand>
</feature>
<sequence>MQLNPSEISELLKSRIEGLGASTDVRTQGTVVSVTDGITRIHGLSDVMQGEMLEFPNNVFGLALNLERDSVGAVILGDYTGVSEGDSVKTTGRILEVPVGPELRGRVVNTLGDPIDGKGPINAKQTDIIEKVAPGVIARRSVSQPLQTGVKAIDSMVPIGRGQRELIIGDRQTGKTAVAVDTIISQKGKGVTCVYVAIGQKASTINNVVRKLEEHGALEFTIVVAASASDSAAMQYLAAYAGCTMGEYFRDRGEDALIVYDDLTKQAWAYRQVSLLLRRPPGREAYPGDVFYLHSRLLERAARVNEEYVEKFTNGAVKGKTGSLTALPIIETQAGDVSAFVPTNVISITDGQIFLETDLFNAGVRPAINAGISVSRVGGAAQTKVVKKLSGGIRTDLAQYRELAAFAQFASDLDDATRRQLERGKRVVELLKQPQYQPLQVWELAVSLFAVNNGYLDDVDVPQILAFEKGLKDHLKAKHADLIQRIEDTKELSKDDEAALVAAVQDFKKHGAF</sequence>
<dbReference type="AlphaFoldDB" id="A0A1W6Z7M6"/>
<dbReference type="GO" id="GO:0005524">
    <property type="term" value="F:ATP binding"/>
    <property type="evidence" value="ECO:0007669"/>
    <property type="project" value="UniProtKB-UniRule"/>
</dbReference>
<dbReference type="PIRSF" id="PIRSF039088">
    <property type="entry name" value="F_ATPase_subunit_alpha"/>
    <property type="match status" value="1"/>
</dbReference>
<dbReference type="HAMAP" id="MF_01346">
    <property type="entry name" value="ATP_synth_alpha_bact"/>
    <property type="match status" value="1"/>
</dbReference>
<keyword evidence="20" id="KW-1185">Reference proteome</keyword>
<dbReference type="InterPro" id="IPR004100">
    <property type="entry name" value="ATPase_F1/V1/A1_a/bsu_N"/>
</dbReference>
<evidence type="ECO:0000256" key="9">
    <source>
        <dbReference type="ARBA" id="ARBA00022967"/>
    </source>
</evidence>
<dbReference type="InterPro" id="IPR020003">
    <property type="entry name" value="ATPase_a/bsu_AS"/>
</dbReference>